<dbReference type="PIRSF" id="PIRSF005715">
    <property type="entry name" value="VPS45_Sec1"/>
    <property type="match status" value="1"/>
</dbReference>
<reference evidence="3" key="1">
    <citation type="journal article" date="2019" name="G3 (Bethesda)">
        <title>Genome Assemblies of Two Rare Opportunistic Yeast Pathogens: Diutina rugosa (syn. Candida rugosa) and Trichomonascus ciferrii (syn. Candida ciferrii).</title>
        <authorList>
            <person name="Mixao V."/>
            <person name="Saus E."/>
            <person name="Hansen A.P."/>
            <person name="Lass-Florl C."/>
            <person name="Gabaldon T."/>
        </authorList>
    </citation>
    <scope>NUCLEOTIDE SEQUENCE</scope>
    <source>
        <strain evidence="3">CBS 4856</strain>
    </source>
</reference>
<dbReference type="Gene3D" id="3.40.50.1910">
    <property type="match status" value="1"/>
</dbReference>
<dbReference type="InterPro" id="IPR027482">
    <property type="entry name" value="Sec1-like_dom2"/>
</dbReference>
<dbReference type="SUPFAM" id="SSF56815">
    <property type="entry name" value="Sec1/munc18-like (SM) proteins"/>
    <property type="match status" value="1"/>
</dbReference>
<comment type="caution">
    <text evidence="3">The sequence shown here is derived from an EMBL/GenBank/DDBJ whole genome shotgun (WGS) entry which is preliminary data.</text>
</comment>
<dbReference type="VEuPathDB" id="FungiDB:TRICI_006133"/>
<evidence type="ECO:0008006" key="5">
    <source>
        <dbReference type="Google" id="ProtNLM"/>
    </source>
</evidence>
<dbReference type="Proteomes" id="UP000761534">
    <property type="component" value="Unassembled WGS sequence"/>
</dbReference>
<keyword evidence="4" id="KW-1185">Reference proteome</keyword>
<feature type="compositionally biased region" description="Basic and acidic residues" evidence="2">
    <location>
        <begin position="584"/>
        <end position="601"/>
    </location>
</feature>
<evidence type="ECO:0000256" key="1">
    <source>
        <dbReference type="ARBA" id="ARBA00009884"/>
    </source>
</evidence>
<sequence length="651" mass="73700">MSKTFDYIVEKSEILNRNVSSVEILDQRRQTQTYLEAIYIMKPTAYNIDCLAADYTRVPARYAGAHIFFLPGLTEDLARKVKNSPAGRYVRKLEVKYLDFLPLEAQLFSLDASYANEVFHNRHCHDLVHPEIQKISSSLVSLCVALGEYPSIRFQKPPKSSYEANMLPFMVASTFQKEIDMYARNDSNFPNTNDNRPRSMFLIVDRSIDAFAPLLHEFTYQAMAYDLLPIKDGNKYVYEAENAGGGSEQTEGVLSEKDAEWVSLRHMHMQDAIDSLTQKLDKFKKENPHLVDKGTEASVTDLQDMIAALPMFAEMKERFALHLQMANECMNLFQKKNLNEIANIEQTCATGVGPDGRKNKGLTDDMIELLADKDNILGNRDKVRILILYALYRGGLIEADYQKLKAHCKLEDIDLLVIKNLGLLGSPTFKESPKSKLSKDSVVPRYHDAASGDVYETSRFVPGLKNVIEGLIRNQLDPAQFPFTKDEPVPDADDMTEHSSLRNPRQRAAWAKSNAYQAIKQRIFVFVIGGVTPSESRSAYEISKAFSKEVIIGGSCLLNPNGFLRNLSRLTMPRQQLQLPMDQPPKRAPDYLFESDRDTRKQQQQQLPQQQKQQKPQNTSAANPGPASVSLNDNTNKTVKSKKSKFGKLFK</sequence>
<accession>A0A642UPS4</accession>
<evidence type="ECO:0000313" key="4">
    <source>
        <dbReference type="Proteomes" id="UP000761534"/>
    </source>
</evidence>
<dbReference type="AlphaFoldDB" id="A0A642UPS4"/>
<name>A0A642UPS4_9ASCO</name>
<dbReference type="Gene3D" id="3.90.830.10">
    <property type="entry name" value="Syntaxin Binding Protein 1, Chain A, domain 2"/>
    <property type="match status" value="1"/>
</dbReference>
<dbReference type="InterPro" id="IPR036045">
    <property type="entry name" value="Sec1-like_sf"/>
</dbReference>
<comment type="similarity">
    <text evidence="1">Belongs to the STXBP/unc-18/SEC1 family.</text>
</comment>
<organism evidence="3 4">
    <name type="scientific">Trichomonascus ciferrii</name>
    <dbReference type="NCBI Taxonomy" id="44093"/>
    <lineage>
        <taxon>Eukaryota</taxon>
        <taxon>Fungi</taxon>
        <taxon>Dikarya</taxon>
        <taxon>Ascomycota</taxon>
        <taxon>Saccharomycotina</taxon>
        <taxon>Dipodascomycetes</taxon>
        <taxon>Dipodascales</taxon>
        <taxon>Trichomonascaceae</taxon>
        <taxon>Trichomonascus</taxon>
        <taxon>Trichomonascus ciferrii complex</taxon>
    </lineage>
</organism>
<dbReference type="Pfam" id="PF00995">
    <property type="entry name" value="Sec1"/>
    <property type="match status" value="1"/>
</dbReference>
<feature type="region of interest" description="Disordered" evidence="2">
    <location>
        <begin position="486"/>
        <end position="505"/>
    </location>
</feature>
<protein>
    <recommendedName>
        <fullName evidence="5">Sec1-like protein</fullName>
    </recommendedName>
</protein>
<dbReference type="GO" id="GO:0016192">
    <property type="term" value="P:vesicle-mediated transport"/>
    <property type="evidence" value="ECO:0007669"/>
    <property type="project" value="InterPro"/>
</dbReference>
<dbReference type="Gene3D" id="1.25.40.60">
    <property type="match status" value="1"/>
</dbReference>
<dbReference type="InterPro" id="IPR043154">
    <property type="entry name" value="Sec-1-like_dom1"/>
</dbReference>
<feature type="compositionally biased region" description="Low complexity" evidence="2">
    <location>
        <begin position="602"/>
        <end position="617"/>
    </location>
</feature>
<feature type="compositionally biased region" description="Basic residues" evidence="2">
    <location>
        <begin position="639"/>
        <end position="651"/>
    </location>
</feature>
<evidence type="ECO:0000256" key="2">
    <source>
        <dbReference type="SAM" id="MobiDB-lite"/>
    </source>
</evidence>
<feature type="region of interest" description="Disordered" evidence="2">
    <location>
        <begin position="577"/>
        <end position="651"/>
    </location>
</feature>
<dbReference type="InterPro" id="IPR043127">
    <property type="entry name" value="Sec-1-like_dom3a"/>
</dbReference>
<dbReference type="InterPro" id="IPR001619">
    <property type="entry name" value="Sec1-like"/>
</dbReference>
<dbReference type="OrthoDB" id="2228at2759"/>
<dbReference type="Gene3D" id="3.40.50.2060">
    <property type="match status" value="1"/>
</dbReference>
<dbReference type="PANTHER" id="PTHR11679">
    <property type="entry name" value="VESICLE PROTEIN SORTING-ASSOCIATED"/>
    <property type="match status" value="1"/>
</dbReference>
<gene>
    <name evidence="3" type="ORF">TRICI_006133</name>
</gene>
<dbReference type="EMBL" id="SWFS01000494">
    <property type="protein sequence ID" value="KAA8900848.1"/>
    <property type="molecule type" value="Genomic_DNA"/>
</dbReference>
<proteinExistence type="inferred from homology"/>
<evidence type="ECO:0000313" key="3">
    <source>
        <dbReference type="EMBL" id="KAA8900848.1"/>
    </source>
</evidence>